<dbReference type="Pfam" id="PF24874">
    <property type="entry name" value="Piezo_THU9_anchor"/>
    <property type="match status" value="1"/>
</dbReference>
<reference evidence="3" key="1">
    <citation type="submission" date="2023-09" db="UniProtKB">
        <authorList>
            <consortium name="Ensembl"/>
        </authorList>
    </citation>
    <scope>IDENTIFICATION</scope>
</reference>
<dbReference type="GeneTree" id="ENSGT00940000154456"/>
<feature type="domain" description="Piezo non-specific cation channel cap" evidence="1">
    <location>
        <begin position="92"/>
        <end position="162"/>
    </location>
</feature>
<proteinExistence type="predicted"/>
<dbReference type="PANTHER" id="PTHR47049:SF6">
    <property type="entry name" value="PIEZO-TYPE MECHANOSENSITIVE ION CHANNEL COMPONENT"/>
    <property type="match status" value="1"/>
</dbReference>
<dbReference type="GO" id="GO:0008381">
    <property type="term" value="F:mechanosensitive monoatomic ion channel activity"/>
    <property type="evidence" value="ECO:0007669"/>
    <property type="project" value="InterPro"/>
</dbReference>
<dbReference type="InterPro" id="IPR031334">
    <property type="entry name" value="Piezo_cap_dom"/>
</dbReference>
<evidence type="ECO:0000259" key="2">
    <source>
        <dbReference type="Pfam" id="PF24874"/>
    </source>
</evidence>
<evidence type="ECO:0000259" key="1">
    <source>
        <dbReference type="Pfam" id="PF12166"/>
    </source>
</evidence>
<dbReference type="GO" id="GO:0016020">
    <property type="term" value="C:membrane"/>
    <property type="evidence" value="ECO:0007669"/>
    <property type="project" value="InterPro"/>
</dbReference>
<feature type="domain" description="Piezo THU9 and anchor" evidence="2">
    <location>
        <begin position="20"/>
        <end position="59"/>
    </location>
</feature>
<name>A0A3B5BJP8_9TELE</name>
<dbReference type="InterPro" id="IPR027272">
    <property type="entry name" value="Piezo"/>
</dbReference>
<sequence length="294" mass="33020">VFCCPLRSETVCYLVIVLNHMRYPQPRGQKKKRVVKYGMGGLIVLLLICIVWFPLLFMSLIKSVAGVVNRPLDVSLTITLGGFQPIFTMSAQQNQLRDLTEEDFSSFISSYSYTPDVTVAELQGSSNSLWTISPPSRQYLSQVLSLDHFPLTVSWTVQRSVSVVFCVVRVIQDVFPCFMRAPSDSNAKPIEQLYSGVFAVTCTRSERTTPSTNHSSLLQSDNRYKDILLDHGSVCVGGSGHREVRAAVCRPHPQTLHRHLPGEGDRDSDQMDATMMSQLWFLTCYSENVLQTFP</sequence>
<dbReference type="STRING" id="144197.ENSSPAP00000027682"/>
<evidence type="ECO:0000313" key="3">
    <source>
        <dbReference type="Ensembl" id="ENSSPAP00000027682.1"/>
    </source>
</evidence>
<protein>
    <submittedName>
        <fullName evidence="3">Uncharacterized protein</fullName>
    </submittedName>
</protein>
<organism evidence="3">
    <name type="scientific">Stegastes partitus</name>
    <name type="common">bicolor damselfish</name>
    <dbReference type="NCBI Taxonomy" id="144197"/>
    <lineage>
        <taxon>Eukaryota</taxon>
        <taxon>Metazoa</taxon>
        <taxon>Chordata</taxon>
        <taxon>Craniata</taxon>
        <taxon>Vertebrata</taxon>
        <taxon>Euteleostomi</taxon>
        <taxon>Actinopterygii</taxon>
        <taxon>Neopterygii</taxon>
        <taxon>Teleostei</taxon>
        <taxon>Neoteleostei</taxon>
        <taxon>Acanthomorphata</taxon>
        <taxon>Ovalentaria</taxon>
        <taxon>Pomacentridae</taxon>
        <taxon>Stegastes</taxon>
    </lineage>
</organism>
<dbReference type="InterPro" id="IPR056770">
    <property type="entry name" value="Piezo_THU9_anchor"/>
</dbReference>
<dbReference type="AlphaFoldDB" id="A0A3B5BJP8"/>
<dbReference type="Ensembl" id="ENSSPAT00000028132.1">
    <property type="protein sequence ID" value="ENSSPAP00000027682.1"/>
    <property type="gene ID" value="ENSSPAG00000020845.1"/>
</dbReference>
<dbReference type="Pfam" id="PF12166">
    <property type="entry name" value="Piezo_cap"/>
    <property type="match status" value="1"/>
</dbReference>
<accession>A0A3B5BJP8</accession>
<dbReference type="PANTHER" id="PTHR47049">
    <property type="entry name" value="PIEZO-TYPE MECHANOSENSITIVE ION CHANNEL HOMOLOG"/>
    <property type="match status" value="1"/>
</dbReference>